<dbReference type="Pfam" id="PF00440">
    <property type="entry name" value="TetR_N"/>
    <property type="match status" value="1"/>
</dbReference>
<evidence type="ECO:0000256" key="1">
    <source>
        <dbReference type="ARBA" id="ARBA00023125"/>
    </source>
</evidence>
<protein>
    <submittedName>
        <fullName evidence="4">TetR/AcrR family transcriptional regulator</fullName>
    </submittedName>
</protein>
<dbReference type="PANTHER" id="PTHR43479">
    <property type="entry name" value="ACREF/ENVCD OPERON REPRESSOR-RELATED"/>
    <property type="match status" value="1"/>
</dbReference>
<dbReference type="PRINTS" id="PR00455">
    <property type="entry name" value="HTHTETR"/>
</dbReference>
<feature type="DNA-binding region" description="H-T-H motif" evidence="2">
    <location>
        <begin position="31"/>
        <end position="50"/>
    </location>
</feature>
<dbReference type="Proteomes" id="UP000674938">
    <property type="component" value="Unassembled WGS sequence"/>
</dbReference>
<keyword evidence="1 2" id="KW-0238">DNA-binding</keyword>
<name>A0A940SUA1_9ENTE</name>
<accession>A0A940SUA1</accession>
<keyword evidence="5" id="KW-1185">Reference proteome</keyword>
<dbReference type="AlphaFoldDB" id="A0A940SUA1"/>
<evidence type="ECO:0000313" key="5">
    <source>
        <dbReference type="Proteomes" id="UP000674938"/>
    </source>
</evidence>
<dbReference type="EMBL" id="JAEEGA010000003">
    <property type="protein sequence ID" value="MBP1040544.1"/>
    <property type="molecule type" value="Genomic_DNA"/>
</dbReference>
<proteinExistence type="predicted"/>
<dbReference type="Gene3D" id="1.10.357.10">
    <property type="entry name" value="Tetracycline Repressor, domain 2"/>
    <property type="match status" value="1"/>
</dbReference>
<sequence length="226" mass="25819">MRPNTNFPIKRLEIIKCALDLFLEQGYEQTKISHILKATNLSKGGMYHYFESKEAILDGVIEFALTEELKDFDAKLMAAPTVFAKLALYLDNSSLNYSEYLQKFTQFKRHPESSIVTYRIKDISASFGIPYLQKILEWGIADNVFQTDYPEELAFVLYQAGEHLFYSVADLKQADSSTKKQQIVRKIAAFNQLLTCTLTISDNHSYQCQQLLTNILLPAQEPGGHE</sequence>
<reference evidence="4" key="1">
    <citation type="submission" date="2020-12" db="EMBL/GenBank/DDBJ databases">
        <title>Vagococcus allomyrinae sp. nov. and Enterococcus lavae sp. nov., isolated from the larvae of Allomyrina dichotoma.</title>
        <authorList>
            <person name="Lee S.D."/>
        </authorList>
    </citation>
    <scope>NUCLEOTIDE SEQUENCE</scope>
    <source>
        <strain evidence="4">BWB3-3</strain>
    </source>
</reference>
<evidence type="ECO:0000256" key="2">
    <source>
        <dbReference type="PROSITE-ProRule" id="PRU00335"/>
    </source>
</evidence>
<dbReference type="InterPro" id="IPR050624">
    <property type="entry name" value="HTH-type_Tx_Regulator"/>
</dbReference>
<organism evidence="4 5">
    <name type="scientific">Vagococcus allomyrinae</name>
    <dbReference type="NCBI Taxonomy" id="2794353"/>
    <lineage>
        <taxon>Bacteria</taxon>
        <taxon>Bacillati</taxon>
        <taxon>Bacillota</taxon>
        <taxon>Bacilli</taxon>
        <taxon>Lactobacillales</taxon>
        <taxon>Enterococcaceae</taxon>
        <taxon>Vagococcus</taxon>
    </lineage>
</organism>
<evidence type="ECO:0000259" key="3">
    <source>
        <dbReference type="PROSITE" id="PS50977"/>
    </source>
</evidence>
<dbReference type="PROSITE" id="PS50977">
    <property type="entry name" value="HTH_TETR_2"/>
    <property type="match status" value="1"/>
</dbReference>
<dbReference type="InterPro" id="IPR009057">
    <property type="entry name" value="Homeodomain-like_sf"/>
</dbReference>
<dbReference type="GO" id="GO:0003677">
    <property type="term" value="F:DNA binding"/>
    <property type="evidence" value="ECO:0007669"/>
    <property type="project" value="UniProtKB-UniRule"/>
</dbReference>
<feature type="domain" description="HTH tetR-type" evidence="3">
    <location>
        <begin position="8"/>
        <end position="68"/>
    </location>
</feature>
<dbReference type="PANTHER" id="PTHR43479:SF11">
    <property type="entry name" value="ACREF_ENVCD OPERON REPRESSOR-RELATED"/>
    <property type="match status" value="1"/>
</dbReference>
<gene>
    <name evidence="4" type="ORF">I6N95_05975</name>
</gene>
<evidence type="ECO:0000313" key="4">
    <source>
        <dbReference type="EMBL" id="MBP1040544.1"/>
    </source>
</evidence>
<dbReference type="RefSeq" id="WP_209525622.1">
    <property type="nucleotide sequence ID" value="NZ_JAEEGA010000003.1"/>
</dbReference>
<dbReference type="InterPro" id="IPR001647">
    <property type="entry name" value="HTH_TetR"/>
</dbReference>
<dbReference type="SUPFAM" id="SSF46689">
    <property type="entry name" value="Homeodomain-like"/>
    <property type="match status" value="1"/>
</dbReference>
<comment type="caution">
    <text evidence="4">The sequence shown here is derived from an EMBL/GenBank/DDBJ whole genome shotgun (WGS) entry which is preliminary data.</text>
</comment>